<keyword evidence="5" id="KW-1185">Reference proteome</keyword>
<evidence type="ECO:0000256" key="3">
    <source>
        <dbReference type="ARBA" id="ARBA00024247"/>
    </source>
</evidence>
<dbReference type="CDD" id="cd00754">
    <property type="entry name" value="Ubl_MoaD"/>
    <property type="match status" value="1"/>
</dbReference>
<dbReference type="InterPro" id="IPR044672">
    <property type="entry name" value="MOCS2A"/>
</dbReference>
<protein>
    <recommendedName>
        <fullName evidence="3">Molybdopterin synthase sulfur carrier subunit</fullName>
    </recommendedName>
</protein>
<dbReference type="InterPro" id="IPR016155">
    <property type="entry name" value="Mopterin_synth/thiamin_S_b"/>
</dbReference>
<proteinExistence type="inferred from homology"/>
<dbReference type="GO" id="GO:1990133">
    <property type="term" value="C:molybdopterin adenylyltransferase complex"/>
    <property type="evidence" value="ECO:0007669"/>
    <property type="project" value="TreeGrafter"/>
</dbReference>
<dbReference type="SUPFAM" id="SSF54285">
    <property type="entry name" value="MoaD/ThiS"/>
    <property type="match status" value="1"/>
</dbReference>
<keyword evidence="1" id="KW-0547">Nucleotide-binding</keyword>
<name>A0A011NU08_9PROT</name>
<comment type="similarity">
    <text evidence="2">Belongs to the MoaD family.</text>
</comment>
<dbReference type="STRING" id="1454001.AW08_01610"/>
<accession>A0A011NU08</accession>
<dbReference type="AlphaFoldDB" id="A0A011NU08"/>
<dbReference type="EMBL" id="JFAX01000007">
    <property type="protein sequence ID" value="EXI68005.1"/>
    <property type="molecule type" value="Genomic_DNA"/>
</dbReference>
<dbReference type="InterPro" id="IPR003749">
    <property type="entry name" value="ThiS/MoaD-like"/>
</dbReference>
<dbReference type="PANTHER" id="PTHR33359:SF1">
    <property type="entry name" value="MOLYBDOPTERIN SYNTHASE SULFUR CARRIER SUBUNIT"/>
    <property type="match status" value="1"/>
</dbReference>
<dbReference type="Pfam" id="PF02597">
    <property type="entry name" value="ThiS"/>
    <property type="match status" value="1"/>
</dbReference>
<evidence type="ECO:0000313" key="4">
    <source>
        <dbReference type="EMBL" id="EXI68005.1"/>
    </source>
</evidence>
<dbReference type="GO" id="GO:0006777">
    <property type="term" value="P:Mo-molybdopterin cofactor biosynthetic process"/>
    <property type="evidence" value="ECO:0007669"/>
    <property type="project" value="InterPro"/>
</dbReference>
<dbReference type="NCBIfam" id="TIGR01682">
    <property type="entry name" value="moaD"/>
    <property type="match status" value="1"/>
</dbReference>
<sequence>MLNILYFASVRERLGRSAEELALPVGVRDVAGLIRHLGQRGGAWEDLAGIRNLRCAVNQQMVPLDSPLADGDEVAFFPPVTGG</sequence>
<dbReference type="Gene3D" id="3.10.20.30">
    <property type="match status" value="1"/>
</dbReference>
<dbReference type="InterPro" id="IPR012675">
    <property type="entry name" value="Beta-grasp_dom_sf"/>
</dbReference>
<evidence type="ECO:0000313" key="5">
    <source>
        <dbReference type="Proteomes" id="UP000020218"/>
    </source>
</evidence>
<dbReference type="PANTHER" id="PTHR33359">
    <property type="entry name" value="MOLYBDOPTERIN SYNTHASE SULFUR CARRIER SUBUNIT"/>
    <property type="match status" value="1"/>
</dbReference>
<organism evidence="4 5">
    <name type="scientific">Candidatus Accumulibacter adjunctus</name>
    <dbReference type="NCBI Taxonomy" id="1454001"/>
    <lineage>
        <taxon>Bacteria</taxon>
        <taxon>Pseudomonadati</taxon>
        <taxon>Pseudomonadota</taxon>
        <taxon>Betaproteobacteria</taxon>
        <taxon>Candidatus Accumulibacter</taxon>
    </lineage>
</organism>
<comment type="caution">
    <text evidence="4">The sequence shown here is derived from an EMBL/GenBank/DDBJ whole genome shotgun (WGS) entry which is preliminary data.</text>
</comment>
<dbReference type="Proteomes" id="UP000020218">
    <property type="component" value="Unassembled WGS sequence"/>
</dbReference>
<evidence type="ECO:0000256" key="2">
    <source>
        <dbReference type="ARBA" id="ARBA00024200"/>
    </source>
</evidence>
<gene>
    <name evidence="4" type="primary">moaD</name>
    <name evidence="4" type="ORF">AW08_01610</name>
</gene>
<dbReference type="PATRIC" id="fig|1454001.3.peg.1532"/>
<reference evidence="4" key="1">
    <citation type="submission" date="2014-02" db="EMBL/GenBank/DDBJ databases">
        <title>Expanding our view of genomic diversity in Candidatus Accumulibacter clades.</title>
        <authorList>
            <person name="Skennerton C.T."/>
            <person name="Barr J.J."/>
            <person name="Slater F.R."/>
            <person name="Bond P.L."/>
            <person name="Tyson G.W."/>
        </authorList>
    </citation>
    <scope>NUCLEOTIDE SEQUENCE [LARGE SCALE GENOMIC DNA]</scope>
</reference>
<dbReference type="GO" id="GO:0000166">
    <property type="term" value="F:nucleotide binding"/>
    <property type="evidence" value="ECO:0007669"/>
    <property type="project" value="UniProtKB-KW"/>
</dbReference>
<evidence type="ECO:0000256" key="1">
    <source>
        <dbReference type="ARBA" id="ARBA00022741"/>
    </source>
</evidence>